<reference key="2">
    <citation type="submission" date="2011-10" db="EMBL/GenBank/DDBJ databases">
        <title>The genome and transcriptome sequence of Clonorchis sinensis provide insights into the carcinogenic liver fluke.</title>
        <authorList>
            <person name="Wang X."/>
            <person name="Huang Y."/>
            <person name="Chen W."/>
            <person name="Liu H."/>
            <person name="Guo L."/>
            <person name="Chen Y."/>
            <person name="Luo F."/>
            <person name="Zhou W."/>
            <person name="Sun J."/>
            <person name="Mao Q."/>
            <person name="Liang P."/>
            <person name="Zhou C."/>
            <person name="Tian Y."/>
            <person name="Men J."/>
            <person name="Lv X."/>
            <person name="Huang L."/>
            <person name="Zhou J."/>
            <person name="Hu Y."/>
            <person name="Li R."/>
            <person name="Zhang F."/>
            <person name="Lei H."/>
            <person name="Li X."/>
            <person name="Hu X."/>
            <person name="Liang C."/>
            <person name="Xu J."/>
            <person name="Wu Z."/>
            <person name="Yu X."/>
        </authorList>
    </citation>
    <scope>NUCLEOTIDE SEQUENCE</scope>
    <source>
        <strain>Henan</strain>
    </source>
</reference>
<protein>
    <submittedName>
        <fullName evidence="2">Uncharacterized protein</fullName>
    </submittedName>
</protein>
<proteinExistence type="predicted"/>
<dbReference type="Proteomes" id="UP000008909">
    <property type="component" value="Unassembled WGS sequence"/>
</dbReference>
<sequence>MTDFRLVEEGYDCFRGTQNRYTALAVTKHHDFDWGQIEKSETVEYEASDSELQDAAFIQFQVIFKRKNYMTDTKRARLSIFDQILDQLSTGILDESQISDSQTKKQETAGSRINEGHKSEPREVNDRGHPSIDQSTSTREAKLTIHVVID</sequence>
<name>G7YA47_CLOSI</name>
<reference evidence="2" key="1">
    <citation type="journal article" date="2011" name="Genome Biol.">
        <title>The draft genome of the carcinogenic human liver fluke Clonorchis sinensis.</title>
        <authorList>
            <person name="Wang X."/>
            <person name="Chen W."/>
            <person name="Huang Y."/>
            <person name="Sun J."/>
            <person name="Men J."/>
            <person name="Liu H."/>
            <person name="Luo F."/>
            <person name="Guo L."/>
            <person name="Lv X."/>
            <person name="Deng C."/>
            <person name="Zhou C."/>
            <person name="Fan Y."/>
            <person name="Li X."/>
            <person name="Huang L."/>
            <person name="Hu Y."/>
            <person name="Liang C."/>
            <person name="Hu X."/>
            <person name="Xu J."/>
            <person name="Yu X."/>
        </authorList>
    </citation>
    <scope>NUCLEOTIDE SEQUENCE [LARGE SCALE GENOMIC DNA]</scope>
    <source>
        <strain evidence="2">Henan</strain>
    </source>
</reference>
<feature type="compositionally biased region" description="Basic and acidic residues" evidence="1">
    <location>
        <begin position="114"/>
        <end position="130"/>
    </location>
</feature>
<keyword evidence="3" id="KW-1185">Reference proteome</keyword>
<dbReference type="AlphaFoldDB" id="G7YA47"/>
<evidence type="ECO:0000313" key="3">
    <source>
        <dbReference type="Proteomes" id="UP000008909"/>
    </source>
</evidence>
<accession>G7YA47</accession>
<evidence type="ECO:0000256" key="1">
    <source>
        <dbReference type="SAM" id="MobiDB-lite"/>
    </source>
</evidence>
<evidence type="ECO:0000313" key="2">
    <source>
        <dbReference type="EMBL" id="GAA49831.1"/>
    </source>
</evidence>
<organism evidence="2 3">
    <name type="scientific">Clonorchis sinensis</name>
    <name type="common">Chinese liver fluke</name>
    <dbReference type="NCBI Taxonomy" id="79923"/>
    <lineage>
        <taxon>Eukaryota</taxon>
        <taxon>Metazoa</taxon>
        <taxon>Spiralia</taxon>
        <taxon>Lophotrochozoa</taxon>
        <taxon>Platyhelminthes</taxon>
        <taxon>Trematoda</taxon>
        <taxon>Digenea</taxon>
        <taxon>Opisthorchiida</taxon>
        <taxon>Opisthorchiata</taxon>
        <taxon>Opisthorchiidae</taxon>
        <taxon>Clonorchis</taxon>
    </lineage>
</organism>
<gene>
    <name evidence="2" type="ORF">CLF_103653</name>
</gene>
<dbReference type="EMBL" id="DF142989">
    <property type="protein sequence ID" value="GAA49831.1"/>
    <property type="molecule type" value="Genomic_DNA"/>
</dbReference>
<feature type="region of interest" description="Disordered" evidence="1">
    <location>
        <begin position="95"/>
        <end position="139"/>
    </location>
</feature>